<organism evidence="5 6">
    <name type="scientific">Erythrobacter dokdonensis DSW-74</name>
    <dbReference type="NCBI Taxonomy" id="1300349"/>
    <lineage>
        <taxon>Bacteria</taxon>
        <taxon>Pseudomonadati</taxon>
        <taxon>Pseudomonadota</taxon>
        <taxon>Alphaproteobacteria</taxon>
        <taxon>Sphingomonadales</taxon>
        <taxon>Erythrobacteraceae</taxon>
        <taxon>Erythrobacter/Porphyrobacter group</taxon>
        <taxon>Erythrobacter</taxon>
    </lineage>
</organism>
<feature type="domain" description="Glycosyl-hydrolase 97 N-terminal" evidence="3">
    <location>
        <begin position="32"/>
        <end position="280"/>
    </location>
</feature>
<feature type="signal peptide" evidence="1">
    <location>
        <begin position="1"/>
        <end position="27"/>
    </location>
</feature>
<dbReference type="RefSeq" id="WP_084440076.1">
    <property type="nucleotide sequence ID" value="NZ_LZYB01000006.1"/>
</dbReference>
<dbReference type="InterPro" id="IPR029483">
    <property type="entry name" value="GH97_C"/>
</dbReference>
<dbReference type="Proteomes" id="UP000092484">
    <property type="component" value="Unassembled WGS sequence"/>
</dbReference>
<dbReference type="SUPFAM" id="SSF51445">
    <property type="entry name" value="(Trans)glycosidases"/>
    <property type="match status" value="1"/>
</dbReference>
<dbReference type="Gene3D" id="3.20.20.70">
    <property type="entry name" value="Aldolase class I"/>
    <property type="match status" value="1"/>
</dbReference>
<proteinExistence type="predicted"/>
<name>A0A1A7BD42_9SPHN</name>
<evidence type="ECO:0000259" key="3">
    <source>
        <dbReference type="Pfam" id="PF14508"/>
    </source>
</evidence>
<dbReference type="InterPro" id="IPR019563">
    <property type="entry name" value="GH97_catalytic"/>
</dbReference>
<dbReference type="InterPro" id="IPR017853">
    <property type="entry name" value="GH"/>
</dbReference>
<evidence type="ECO:0000313" key="6">
    <source>
        <dbReference type="Proteomes" id="UP000092484"/>
    </source>
</evidence>
<dbReference type="Pfam" id="PF14509">
    <property type="entry name" value="GH97_C"/>
    <property type="match status" value="1"/>
</dbReference>
<evidence type="ECO:0000259" key="2">
    <source>
        <dbReference type="Pfam" id="PF10566"/>
    </source>
</evidence>
<gene>
    <name evidence="5" type="ORF">I603_2371</name>
</gene>
<evidence type="ECO:0000313" key="5">
    <source>
        <dbReference type="EMBL" id="OBV10409.1"/>
    </source>
</evidence>
<evidence type="ECO:0000259" key="4">
    <source>
        <dbReference type="Pfam" id="PF14509"/>
    </source>
</evidence>
<keyword evidence="6" id="KW-1185">Reference proteome</keyword>
<evidence type="ECO:0000256" key="1">
    <source>
        <dbReference type="SAM" id="SignalP"/>
    </source>
</evidence>
<dbReference type="InterPro" id="IPR013785">
    <property type="entry name" value="Aldolase_TIM"/>
</dbReference>
<dbReference type="STRING" id="1300349.I603_2371"/>
<dbReference type="EMBL" id="LZYB01000006">
    <property type="protein sequence ID" value="OBV10409.1"/>
    <property type="molecule type" value="Genomic_DNA"/>
</dbReference>
<dbReference type="Pfam" id="PF10566">
    <property type="entry name" value="Glyco_hydro_97"/>
    <property type="match status" value="1"/>
</dbReference>
<dbReference type="PANTHER" id="PTHR35803:SF1">
    <property type="entry name" value="GLUCAN 1,4-ALPHA-GLUCOSIDASE SUSB"/>
    <property type="match status" value="1"/>
</dbReference>
<keyword evidence="1" id="KW-0732">Signal</keyword>
<dbReference type="Gene3D" id="2.70.98.10">
    <property type="match status" value="1"/>
</dbReference>
<feature type="domain" description="Glycosyl-hydrolase 97 catalytic" evidence="2">
    <location>
        <begin position="298"/>
        <end position="485"/>
    </location>
</feature>
<dbReference type="PATRIC" id="fig|1300349.4.peg.2361"/>
<dbReference type="Pfam" id="PF14508">
    <property type="entry name" value="GH97_N"/>
    <property type="match status" value="1"/>
</dbReference>
<sequence>MTKHWKPLVALAAIAWAAMGAAAPAHAESLTLASPDGKITVTVSDDGGQATYAVSFEGEEVIAPSRLGMLFADHHGFERDLAIAGSTRASKDSTWEQPWGERWLVRDQHNELAVTFRSATGPERQMTVRFRAFDTGVGFRYELPEQAALTGDIAIVEELTQFAVGEQTTMWYTPSDEFNRYEYVTRTAPAGKVDDAHTPATFRQASGVHFAIHEAALVDYSAMSLGALRPGTFEARLRSWQGGPKVKTRAPFKSPWRTIQIAREAVGLINSDIILNLNEPNALGDVSWVEPGKYVGIWWAMHIRDRSWGRDGIHGATTAETKRYIDFAAEHGFAGVLVEGWNIGWDGDWFNNGDLFRFTEPMPDFDLAELGRYAQAKGVRLIGHHETSANISNYESQTEAAFDLYRKVGVAQVKTGYVADAGDVVRVDENGVRRYEWHDSQFMVGHHLRVVKAAAERQISINAHEPVKDTGLRRTYPNWMTREGARGMEFNAWGSPPNPPSHVPMLAFTRMLAGPMDFTPGIFDLRPNERPPVRADIPRGDPANRPQTTLAKQLALYVVLYSPLQMAADLPENYEARMDAFQFIKDVEADWEESIALAGEVGEFVAFARQGRKSKEWFLGAVTDEEARDLVLPLSFLEPGQKYRAQIYRDGPDAHWDSNPYDLVIEEKIVTGGESFAVRLAASGGVAVRFLPLDR</sequence>
<accession>A0A1A7BD42</accession>
<dbReference type="AlphaFoldDB" id="A0A1A7BD42"/>
<reference evidence="5 6" key="1">
    <citation type="submission" date="2016-06" db="EMBL/GenBank/DDBJ databases">
        <title>Genome sequence of Porphyrobacter dokdonensis DSW-74.</title>
        <authorList>
            <person name="Kim J.F."/>
            <person name="Song J.Y."/>
        </authorList>
    </citation>
    <scope>NUCLEOTIDE SEQUENCE [LARGE SCALE GENOMIC DNA]</scope>
    <source>
        <strain evidence="5 6">DSW-74</strain>
    </source>
</reference>
<dbReference type="PANTHER" id="PTHR35803">
    <property type="entry name" value="GLUCAN 1,4-ALPHA-GLUCOSIDASE SUSB-RELATED"/>
    <property type="match status" value="1"/>
</dbReference>
<feature type="domain" description="Glycosyl-hydrolase 97 C-terminal oligomerisation" evidence="4">
    <location>
        <begin position="590"/>
        <end position="690"/>
    </location>
</feature>
<dbReference type="InterPro" id="IPR029486">
    <property type="entry name" value="GH97_N"/>
</dbReference>
<dbReference type="InterPro" id="IPR052720">
    <property type="entry name" value="Glycosyl_hydrolase_97"/>
</dbReference>
<dbReference type="GO" id="GO:0030246">
    <property type="term" value="F:carbohydrate binding"/>
    <property type="evidence" value="ECO:0007669"/>
    <property type="project" value="InterPro"/>
</dbReference>
<feature type="chain" id="PRO_5008354990" evidence="1">
    <location>
        <begin position="28"/>
        <end position="695"/>
    </location>
</feature>
<dbReference type="InterPro" id="IPR014718">
    <property type="entry name" value="GH-type_carb-bd"/>
</dbReference>
<comment type="caution">
    <text evidence="5">The sequence shown here is derived from an EMBL/GenBank/DDBJ whole genome shotgun (WGS) entry which is preliminary data.</text>
</comment>
<protein>
    <submittedName>
        <fullName evidence="5">Alpha-glucosidase</fullName>
    </submittedName>
</protein>